<keyword evidence="1" id="KW-1133">Transmembrane helix</keyword>
<accession>A0A852YL39</accession>
<evidence type="ECO:0000256" key="1">
    <source>
        <dbReference type="SAM" id="Phobius"/>
    </source>
</evidence>
<keyword evidence="1" id="KW-0812">Transmembrane</keyword>
<dbReference type="Proteomes" id="UP000553888">
    <property type="component" value="Unassembled WGS sequence"/>
</dbReference>
<keyword evidence="1" id="KW-0472">Membrane</keyword>
<protein>
    <submittedName>
        <fullName evidence="2">Uncharacterized protein</fullName>
    </submittedName>
</protein>
<gene>
    <name evidence="2" type="ORF">BJ979_003403</name>
</gene>
<evidence type="ECO:0000313" key="3">
    <source>
        <dbReference type="Proteomes" id="UP000553888"/>
    </source>
</evidence>
<dbReference type="AlphaFoldDB" id="A0A852YL39"/>
<keyword evidence="3" id="KW-1185">Reference proteome</keyword>
<sequence length="62" mass="6212">MTLATERTFSAPTRLTQHVGRSTTSANLVPRRSGDTGMIVASAIAGLAAAASAIAGLILMVG</sequence>
<dbReference type="EMBL" id="JACBZY010000001">
    <property type="protein sequence ID" value="NYH00778.1"/>
    <property type="molecule type" value="Genomic_DNA"/>
</dbReference>
<dbReference type="RefSeq" id="WP_179569803.1">
    <property type="nucleotide sequence ID" value="NZ_JACBZY010000001.1"/>
</dbReference>
<organism evidence="2 3">
    <name type="scientific">Schumannella luteola</name>
    <dbReference type="NCBI Taxonomy" id="472059"/>
    <lineage>
        <taxon>Bacteria</taxon>
        <taxon>Bacillati</taxon>
        <taxon>Actinomycetota</taxon>
        <taxon>Actinomycetes</taxon>
        <taxon>Micrococcales</taxon>
        <taxon>Microbacteriaceae</taxon>
        <taxon>Schumannella</taxon>
    </lineage>
</organism>
<comment type="caution">
    <text evidence="2">The sequence shown here is derived from an EMBL/GenBank/DDBJ whole genome shotgun (WGS) entry which is preliminary data.</text>
</comment>
<proteinExistence type="predicted"/>
<feature type="transmembrane region" description="Helical" evidence="1">
    <location>
        <begin position="38"/>
        <end position="61"/>
    </location>
</feature>
<reference evidence="2 3" key="1">
    <citation type="submission" date="2020-07" db="EMBL/GenBank/DDBJ databases">
        <title>Sequencing the genomes of 1000 actinobacteria strains.</title>
        <authorList>
            <person name="Klenk H.-P."/>
        </authorList>
    </citation>
    <scope>NUCLEOTIDE SEQUENCE [LARGE SCALE GENOMIC DNA]</scope>
    <source>
        <strain evidence="2 3">DSM 23141</strain>
    </source>
</reference>
<name>A0A852YL39_9MICO</name>
<evidence type="ECO:0000313" key="2">
    <source>
        <dbReference type="EMBL" id="NYH00778.1"/>
    </source>
</evidence>